<evidence type="ECO:0000256" key="4">
    <source>
        <dbReference type="ARBA" id="ARBA00022771"/>
    </source>
</evidence>
<keyword evidence="5" id="KW-0862">Zinc</keyword>
<dbReference type="InterPro" id="IPR013087">
    <property type="entry name" value="Znf_C2H2_type"/>
</dbReference>
<evidence type="ECO:0000256" key="10">
    <source>
        <dbReference type="PROSITE-ProRule" id="PRU00042"/>
    </source>
</evidence>
<keyword evidence="4 10" id="KW-0863">Zinc-finger</keyword>
<evidence type="ECO:0000256" key="8">
    <source>
        <dbReference type="ARBA" id="ARBA00023163"/>
    </source>
</evidence>
<evidence type="ECO:0000256" key="9">
    <source>
        <dbReference type="ARBA" id="ARBA00023242"/>
    </source>
</evidence>
<keyword evidence="9" id="KW-0539">Nucleus</keyword>
<dbReference type="GO" id="GO:0000981">
    <property type="term" value="F:DNA-binding transcription factor activity, RNA polymerase II-specific"/>
    <property type="evidence" value="ECO:0007669"/>
    <property type="project" value="TreeGrafter"/>
</dbReference>
<dbReference type="PANTHER" id="PTHR23226:SF416">
    <property type="entry name" value="FI01424P"/>
    <property type="match status" value="1"/>
</dbReference>
<dbReference type="Proteomes" id="UP000472267">
    <property type="component" value="Chromosome 12"/>
</dbReference>
<dbReference type="InterPro" id="IPR036236">
    <property type="entry name" value="Znf_C2H2_sf"/>
</dbReference>
<keyword evidence="2" id="KW-0479">Metal-binding</keyword>
<reference evidence="12" key="1">
    <citation type="submission" date="2019-06" db="EMBL/GenBank/DDBJ databases">
        <authorList>
            <consortium name="Wellcome Sanger Institute Data Sharing"/>
        </authorList>
    </citation>
    <scope>NUCLEOTIDE SEQUENCE [LARGE SCALE GENOMIC DNA]</scope>
</reference>
<comment type="subcellular location">
    <subcellularLocation>
        <location evidence="1">Nucleus</location>
    </subcellularLocation>
</comment>
<organism evidence="12 13">
    <name type="scientific">Salarias fasciatus</name>
    <name type="common">Jewelled blenny</name>
    <name type="synonym">Blennius fasciatus</name>
    <dbReference type="NCBI Taxonomy" id="181472"/>
    <lineage>
        <taxon>Eukaryota</taxon>
        <taxon>Metazoa</taxon>
        <taxon>Chordata</taxon>
        <taxon>Craniata</taxon>
        <taxon>Vertebrata</taxon>
        <taxon>Euteleostomi</taxon>
        <taxon>Actinopterygii</taxon>
        <taxon>Neopterygii</taxon>
        <taxon>Teleostei</taxon>
        <taxon>Neoteleostei</taxon>
        <taxon>Acanthomorphata</taxon>
        <taxon>Ovalentaria</taxon>
        <taxon>Blenniimorphae</taxon>
        <taxon>Blenniiformes</taxon>
        <taxon>Blennioidei</taxon>
        <taxon>Blenniidae</taxon>
        <taxon>Salariinae</taxon>
        <taxon>Salarias</taxon>
    </lineage>
</organism>
<protein>
    <submittedName>
        <fullName evidence="12">Zinc finger protein 84-like</fullName>
    </submittedName>
</protein>
<dbReference type="GO" id="GO:0005634">
    <property type="term" value="C:nucleus"/>
    <property type="evidence" value="ECO:0007669"/>
    <property type="project" value="UniProtKB-SubCell"/>
</dbReference>
<keyword evidence="8" id="KW-0804">Transcription</keyword>
<feature type="domain" description="C2H2-type" evidence="11">
    <location>
        <begin position="334"/>
        <end position="358"/>
    </location>
</feature>
<dbReference type="SMART" id="SM00355">
    <property type="entry name" value="ZnF_C2H2"/>
    <property type="match status" value="5"/>
</dbReference>
<dbReference type="FunFam" id="3.30.160.60:FF:000557">
    <property type="entry name" value="zinc finger and SCAN domain-containing protein 29"/>
    <property type="match status" value="2"/>
</dbReference>
<keyword evidence="7" id="KW-0238">DNA-binding</keyword>
<feature type="domain" description="C2H2-type" evidence="11">
    <location>
        <begin position="306"/>
        <end position="333"/>
    </location>
</feature>
<evidence type="ECO:0000259" key="11">
    <source>
        <dbReference type="PROSITE" id="PS50157"/>
    </source>
</evidence>
<evidence type="ECO:0000256" key="7">
    <source>
        <dbReference type="ARBA" id="ARBA00023125"/>
    </source>
</evidence>
<accession>A0A672I942</accession>
<feature type="domain" description="C2H2-type" evidence="11">
    <location>
        <begin position="250"/>
        <end position="277"/>
    </location>
</feature>
<dbReference type="AlphaFoldDB" id="A0A672I942"/>
<dbReference type="GO" id="GO:0008270">
    <property type="term" value="F:zinc ion binding"/>
    <property type="evidence" value="ECO:0007669"/>
    <property type="project" value="UniProtKB-KW"/>
</dbReference>
<keyword evidence="13" id="KW-1185">Reference proteome</keyword>
<name>A0A672I942_SALFA</name>
<evidence type="ECO:0000256" key="1">
    <source>
        <dbReference type="ARBA" id="ARBA00004123"/>
    </source>
</evidence>
<dbReference type="GeneID" id="115397837"/>
<dbReference type="PROSITE" id="PS50157">
    <property type="entry name" value="ZINC_FINGER_C2H2_2"/>
    <property type="match status" value="5"/>
</dbReference>
<dbReference type="FunFam" id="3.30.160.60:FF:000870">
    <property type="entry name" value="zinc finger protein 197 isoform X1"/>
    <property type="match status" value="1"/>
</dbReference>
<dbReference type="Gene3D" id="3.30.160.60">
    <property type="entry name" value="Classic Zinc Finger"/>
    <property type="match status" value="5"/>
</dbReference>
<keyword evidence="6" id="KW-0805">Transcription regulation</keyword>
<evidence type="ECO:0000256" key="6">
    <source>
        <dbReference type="ARBA" id="ARBA00023015"/>
    </source>
</evidence>
<evidence type="ECO:0000313" key="12">
    <source>
        <dbReference type="Ensembl" id="ENSSFAP00005038163.1"/>
    </source>
</evidence>
<evidence type="ECO:0000256" key="2">
    <source>
        <dbReference type="ARBA" id="ARBA00022723"/>
    </source>
</evidence>
<proteinExistence type="predicted"/>
<dbReference type="Ensembl" id="ENSSFAT00005039582.1">
    <property type="protein sequence ID" value="ENSSFAP00005038163.1"/>
    <property type="gene ID" value="ENSSFAG00005019163.1"/>
</dbReference>
<keyword evidence="3" id="KW-0677">Repeat</keyword>
<feature type="domain" description="C2H2-type" evidence="11">
    <location>
        <begin position="278"/>
        <end position="305"/>
    </location>
</feature>
<feature type="domain" description="C2H2-type" evidence="11">
    <location>
        <begin position="222"/>
        <end position="249"/>
    </location>
</feature>
<dbReference type="RefSeq" id="XP_029960177.1">
    <property type="nucleotide sequence ID" value="XM_030104317.1"/>
</dbReference>
<gene>
    <name evidence="12" type="primary">LOC115397837</name>
</gene>
<dbReference type="OMA" id="LDIAWKP"/>
<dbReference type="SUPFAM" id="SSF57667">
    <property type="entry name" value="beta-beta-alpha zinc fingers"/>
    <property type="match status" value="3"/>
</dbReference>
<reference evidence="12" key="2">
    <citation type="submission" date="2025-08" db="UniProtKB">
        <authorList>
            <consortium name="Ensembl"/>
        </authorList>
    </citation>
    <scope>IDENTIFICATION</scope>
</reference>
<dbReference type="FunFam" id="3.30.160.60:FF:000149">
    <property type="entry name" value="Zinc finger protein 569"/>
    <property type="match status" value="1"/>
</dbReference>
<evidence type="ECO:0000256" key="5">
    <source>
        <dbReference type="ARBA" id="ARBA00022833"/>
    </source>
</evidence>
<dbReference type="PANTHER" id="PTHR23226">
    <property type="entry name" value="ZINC FINGER AND SCAN DOMAIN-CONTAINING"/>
    <property type="match status" value="1"/>
</dbReference>
<evidence type="ECO:0000313" key="13">
    <source>
        <dbReference type="Proteomes" id="UP000472267"/>
    </source>
</evidence>
<reference evidence="12" key="3">
    <citation type="submission" date="2025-09" db="UniProtKB">
        <authorList>
            <consortium name="Ensembl"/>
        </authorList>
    </citation>
    <scope>IDENTIFICATION</scope>
</reference>
<dbReference type="InParanoid" id="A0A672I942"/>
<dbReference type="PROSITE" id="PS00028">
    <property type="entry name" value="ZINC_FINGER_C2H2_1"/>
    <property type="match status" value="5"/>
</dbReference>
<dbReference type="FunFam" id="3.30.160.60:FF:002343">
    <property type="entry name" value="Zinc finger protein 33A"/>
    <property type="match status" value="1"/>
</dbReference>
<sequence>MFFGLFRLISRRCTYREQKMSSVPSFRDFICNRLTAAAEEIFRVFEKTVLEYEEELSRQRRLLDTVSKPQTHELPQQHAVKQEQEEGLIQHQLSFSRSSLCQEDREPSCIKEEPEDLCTSQHEEPLVLKQETNIILETAACEKDGLSENRTLYLDQSESHCSTAEEASSGNMIIKMSEVLDPNNKNLLIFNRDSSESRDNTQYQFEVSKTFSSSRHQRKKSSKCEICGKIFNHRSDFIRHQRIHTGVKPYSCNMCGKGFNQSSMLTDHKRVHTGDKPYPCDFCGKKFNRKSAVMVHRRVHTGEKPFSCHVCAEVFISSTMLKRHIQKHTGEKLFPCLICGQQFHQQSELKIHTRVHMQ</sequence>
<dbReference type="Pfam" id="PF00096">
    <property type="entry name" value="zf-C2H2"/>
    <property type="match status" value="5"/>
</dbReference>
<evidence type="ECO:0000256" key="3">
    <source>
        <dbReference type="ARBA" id="ARBA00022737"/>
    </source>
</evidence>
<dbReference type="GO" id="GO:0000978">
    <property type="term" value="F:RNA polymerase II cis-regulatory region sequence-specific DNA binding"/>
    <property type="evidence" value="ECO:0007669"/>
    <property type="project" value="TreeGrafter"/>
</dbReference>